<dbReference type="AlphaFoldDB" id="A0A1I3BZP8"/>
<accession>A0A1I3BZP8</accession>
<evidence type="ECO:0000256" key="1">
    <source>
        <dbReference type="SAM" id="MobiDB-lite"/>
    </source>
</evidence>
<feature type="compositionally biased region" description="Basic and acidic residues" evidence="1">
    <location>
        <begin position="37"/>
        <end position="48"/>
    </location>
</feature>
<evidence type="ECO:0000313" key="2">
    <source>
        <dbReference type="EMBL" id="SFH67764.1"/>
    </source>
</evidence>
<evidence type="ECO:0000313" key="3">
    <source>
        <dbReference type="Proteomes" id="UP000323537"/>
    </source>
</evidence>
<feature type="region of interest" description="Disordered" evidence="1">
    <location>
        <begin position="13"/>
        <end position="56"/>
    </location>
</feature>
<feature type="compositionally biased region" description="Basic and acidic residues" evidence="1">
    <location>
        <begin position="13"/>
        <end position="25"/>
    </location>
</feature>
<organism evidence="2 3">
    <name type="scientific">Halorubrum aquaticum</name>
    <dbReference type="NCBI Taxonomy" id="387340"/>
    <lineage>
        <taxon>Archaea</taxon>
        <taxon>Methanobacteriati</taxon>
        <taxon>Methanobacteriota</taxon>
        <taxon>Stenosarchaea group</taxon>
        <taxon>Halobacteria</taxon>
        <taxon>Halobacteriales</taxon>
        <taxon>Haloferacaceae</taxon>
        <taxon>Halorubrum</taxon>
    </lineage>
</organism>
<sequence>MTFVRVLKELTIRGADDRPPGRSGDRVPGSSTARNAYPRDARIPRRSTEGTVEPLEPDDDLLESLYVVNKVAKRLADEATAAYDRGDVTESNVASARKDALYRTKTEVLNRIVAGDPAAVTGEYHAVHGDVWLLVTVNGWEFHQPPHAFGSDLTDRIETTNSLEEPRDVPYVRDASVERSDRSLEEALRGLAERGVDANDHLARPTISGEHDRLVDVRWACLR</sequence>
<dbReference type="Proteomes" id="UP000323537">
    <property type="component" value="Unassembled WGS sequence"/>
</dbReference>
<keyword evidence="3" id="KW-1185">Reference proteome</keyword>
<dbReference type="EMBL" id="FOPZ01000017">
    <property type="protein sequence ID" value="SFH67764.1"/>
    <property type="molecule type" value="Genomic_DNA"/>
</dbReference>
<reference evidence="2 3" key="1">
    <citation type="submission" date="2016-10" db="EMBL/GenBank/DDBJ databases">
        <authorList>
            <person name="Varghese N."/>
            <person name="Submissions S."/>
        </authorList>
    </citation>
    <scope>NUCLEOTIDE SEQUENCE [LARGE SCALE GENOMIC DNA]</scope>
    <source>
        <strain evidence="2 3">CGMCC 1.6377</strain>
    </source>
</reference>
<name>A0A1I3BZP8_9EURY</name>
<gene>
    <name evidence="2" type="ORF">SAMN04488066_11716</name>
</gene>
<proteinExistence type="predicted"/>
<protein>
    <submittedName>
        <fullName evidence="2">Uncharacterized protein</fullName>
    </submittedName>
</protein>